<evidence type="ECO:0000256" key="6">
    <source>
        <dbReference type="SAM" id="Phobius"/>
    </source>
</evidence>
<dbReference type="OrthoDB" id="9799649at2"/>
<keyword evidence="5 6" id="KW-0472">Membrane</keyword>
<proteinExistence type="predicted"/>
<evidence type="ECO:0000259" key="7">
    <source>
        <dbReference type="Pfam" id="PF01545"/>
    </source>
</evidence>
<dbReference type="PANTHER" id="PTHR11562:SF17">
    <property type="entry name" value="RE54080P-RELATED"/>
    <property type="match status" value="1"/>
</dbReference>
<evidence type="ECO:0000256" key="1">
    <source>
        <dbReference type="ARBA" id="ARBA00004141"/>
    </source>
</evidence>
<dbReference type="Proteomes" id="UP000298213">
    <property type="component" value="Unassembled WGS sequence"/>
</dbReference>
<keyword evidence="3" id="KW-0864">Zinc transport</keyword>
<feature type="domain" description="Cation efflux protein transmembrane" evidence="7">
    <location>
        <begin position="28"/>
        <end position="206"/>
    </location>
</feature>
<dbReference type="EMBL" id="SPDV01000003">
    <property type="protein sequence ID" value="TFI59769.1"/>
    <property type="molecule type" value="Genomic_DNA"/>
</dbReference>
<dbReference type="InterPro" id="IPR058533">
    <property type="entry name" value="Cation_efflux_TM"/>
</dbReference>
<keyword evidence="2 6" id="KW-0812">Transmembrane</keyword>
<protein>
    <submittedName>
        <fullName evidence="8">Cation transporter</fullName>
    </submittedName>
</protein>
<dbReference type="RefSeq" id="WP_135083474.1">
    <property type="nucleotide sequence ID" value="NZ_SPDV01000003.1"/>
</dbReference>
<dbReference type="InterPro" id="IPR050681">
    <property type="entry name" value="CDF/SLC30A"/>
</dbReference>
<sequence>MENESGGCGCTGDTKRAETDPAYRRALWWVVILNVGFGLCEIVGGFLANSQALKADALDFLGDGSITFVGLLALGWAASTRAKVAMTQGLFLGALGLWVLGMALWRALTATPPEAELMGGIGIVALAVNVTAALILARFRHGGDAQARAIWLFSRNDALANIAVISAAALVFALDSAWPDIVVAAGIAILFLQSAWEILHDARKELREQP</sequence>
<feature type="transmembrane region" description="Helical" evidence="6">
    <location>
        <begin position="158"/>
        <end position="175"/>
    </location>
</feature>
<evidence type="ECO:0000313" key="9">
    <source>
        <dbReference type="Proteomes" id="UP000298213"/>
    </source>
</evidence>
<reference evidence="8 9" key="1">
    <citation type="submission" date="2019-03" db="EMBL/GenBank/DDBJ databases">
        <title>Genome sequence of Sphingomonas sp. 17J27-24.</title>
        <authorList>
            <person name="Kim M."/>
            <person name="Maeng S."/>
            <person name="Sathiyaraj S."/>
        </authorList>
    </citation>
    <scope>NUCLEOTIDE SEQUENCE [LARGE SCALE GENOMIC DNA]</scope>
    <source>
        <strain evidence="8 9">17J27-24</strain>
    </source>
</reference>
<feature type="transmembrane region" description="Helical" evidence="6">
    <location>
        <begin position="60"/>
        <end position="78"/>
    </location>
</feature>
<name>A0A4Y8ZY02_9SPHN</name>
<dbReference type="PANTHER" id="PTHR11562">
    <property type="entry name" value="CATION EFFLUX PROTEIN/ ZINC TRANSPORTER"/>
    <property type="match status" value="1"/>
</dbReference>
<comment type="caution">
    <text evidence="8">The sequence shown here is derived from an EMBL/GenBank/DDBJ whole genome shotgun (WGS) entry which is preliminary data.</text>
</comment>
<keyword evidence="9" id="KW-1185">Reference proteome</keyword>
<dbReference type="GO" id="GO:0005385">
    <property type="term" value="F:zinc ion transmembrane transporter activity"/>
    <property type="evidence" value="ECO:0007669"/>
    <property type="project" value="TreeGrafter"/>
</dbReference>
<keyword evidence="3" id="KW-0813">Transport</keyword>
<evidence type="ECO:0000256" key="5">
    <source>
        <dbReference type="ARBA" id="ARBA00023136"/>
    </source>
</evidence>
<keyword evidence="3" id="KW-0406">Ion transport</keyword>
<dbReference type="SUPFAM" id="SSF161111">
    <property type="entry name" value="Cation efflux protein transmembrane domain-like"/>
    <property type="match status" value="1"/>
</dbReference>
<evidence type="ECO:0000313" key="8">
    <source>
        <dbReference type="EMBL" id="TFI59769.1"/>
    </source>
</evidence>
<feature type="transmembrane region" description="Helical" evidence="6">
    <location>
        <begin position="120"/>
        <end position="137"/>
    </location>
</feature>
<accession>A0A4Y8ZY02</accession>
<dbReference type="Pfam" id="PF01545">
    <property type="entry name" value="Cation_efflux"/>
    <property type="match status" value="1"/>
</dbReference>
<dbReference type="AlphaFoldDB" id="A0A4Y8ZY02"/>
<comment type="subcellular location">
    <subcellularLocation>
        <location evidence="1">Membrane</location>
        <topology evidence="1">Multi-pass membrane protein</topology>
    </subcellularLocation>
</comment>
<organism evidence="8 9">
    <name type="scientific">Sphingomonas parva</name>
    <dbReference type="NCBI Taxonomy" id="2555898"/>
    <lineage>
        <taxon>Bacteria</taxon>
        <taxon>Pseudomonadati</taxon>
        <taxon>Pseudomonadota</taxon>
        <taxon>Alphaproteobacteria</taxon>
        <taxon>Sphingomonadales</taxon>
        <taxon>Sphingomonadaceae</taxon>
        <taxon>Sphingomonas</taxon>
    </lineage>
</organism>
<feature type="transmembrane region" description="Helical" evidence="6">
    <location>
        <begin position="181"/>
        <end position="199"/>
    </location>
</feature>
<dbReference type="GO" id="GO:0005886">
    <property type="term" value="C:plasma membrane"/>
    <property type="evidence" value="ECO:0007669"/>
    <property type="project" value="TreeGrafter"/>
</dbReference>
<evidence type="ECO:0000256" key="4">
    <source>
        <dbReference type="ARBA" id="ARBA00022989"/>
    </source>
</evidence>
<dbReference type="Gene3D" id="1.20.1510.10">
    <property type="entry name" value="Cation efflux protein transmembrane domain"/>
    <property type="match status" value="1"/>
</dbReference>
<dbReference type="InterPro" id="IPR027469">
    <property type="entry name" value="Cation_efflux_TMD_sf"/>
</dbReference>
<feature type="transmembrane region" description="Helical" evidence="6">
    <location>
        <begin position="90"/>
        <end position="108"/>
    </location>
</feature>
<evidence type="ECO:0000256" key="3">
    <source>
        <dbReference type="ARBA" id="ARBA00022906"/>
    </source>
</evidence>
<keyword evidence="4 6" id="KW-1133">Transmembrane helix</keyword>
<feature type="transmembrane region" description="Helical" evidence="6">
    <location>
        <begin position="26"/>
        <end position="48"/>
    </location>
</feature>
<evidence type="ECO:0000256" key="2">
    <source>
        <dbReference type="ARBA" id="ARBA00022692"/>
    </source>
</evidence>
<keyword evidence="3" id="KW-0862">Zinc</keyword>
<gene>
    <name evidence="8" type="ORF">E2493_02720</name>
</gene>